<evidence type="ECO:0000313" key="2">
    <source>
        <dbReference type="EMBL" id="RSH78137.1"/>
    </source>
</evidence>
<sequence length="619" mass="66023">MASNTPFRMQWGLLVAALLLLLLALPLVAAQDATSAATASASSFGDSSSTVTASAASSTITSLATSTATNSTMTSSSSSSAAKTSSVASTTKSAWEGAPTVNITTLNGNLTLPYLNKTNPVVVVQWPANLTSVAVTLNIAQLGSNTSEIPSVFVDIAKPYDYSMGRTSRDSSSGGTSSGGYNLKSGTTWEVVWDQGFANWTYGLNINTGDTQTGDPVQPSFLIGRGIDSDYSIDNSSIYGGNAIITLNVVQDYESGIIPGLATSSPLLGDSTNDSVLIFSPLLYADPMIQPTYPNYTLPPATLSRPEWDPIWAAGDYNDTSYFGTSPNLTVAIVPTDKSPIDQGLGNSIAAIALAFDNTIEASAFLTETKWLRIGGVEGFRTYFVVDGLQANTNYTFWVYDDETQTITSPAWFVTKSNDFPCPLVLPTDTCPGIGYASPIAPLSASPVTEIPDAFMGNLTNFLNSFQTSIQATGLVCGRDYYSFVSSCLDCHTAYRDWLCRIMLPQCAPTNPSNFSDTGASPAPQGPFTVNRTVDEPRNPSLPAYEYDYVELQPCISVCTAVDRACPNYNLGFICPHRHFNANESYAFIGSEDSDPDGTTSTGWPSTDIWGNRWCNGYN</sequence>
<organism evidence="2 3">
    <name type="scientific">Apiotrichum porosum</name>
    <dbReference type="NCBI Taxonomy" id="105984"/>
    <lineage>
        <taxon>Eukaryota</taxon>
        <taxon>Fungi</taxon>
        <taxon>Dikarya</taxon>
        <taxon>Basidiomycota</taxon>
        <taxon>Agaricomycotina</taxon>
        <taxon>Tremellomycetes</taxon>
        <taxon>Trichosporonales</taxon>
        <taxon>Trichosporonaceae</taxon>
        <taxon>Apiotrichum</taxon>
    </lineage>
</organism>
<keyword evidence="1" id="KW-0732">Signal</keyword>
<dbReference type="RefSeq" id="XP_028473284.1">
    <property type="nucleotide sequence ID" value="XM_028618328.1"/>
</dbReference>
<reference evidence="2 3" key="1">
    <citation type="submission" date="2018-11" db="EMBL/GenBank/DDBJ databases">
        <title>Genome sequence of Apiotrichum porosum DSM 27194.</title>
        <authorList>
            <person name="Aliyu H."/>
            <person name="Gorte O."/>
            <person name="Ochsenreither K."/>
        </authorList>
    </citation>
    <scope>NUCLEOTIDE SEQUENCE [LARGE SCALE GENOMIC DNA]</scope>
    <source>
        <strain evidence="2 3">DSM 27194</strain>
    </source>
</reference>
<dbReference type="GeneID" id="39587136"/>
<keyword evidence="3" id="KW-1185">Reference proteome</keyword>
<dbReference type="GO" id="GO:0098703">
    <property type="term" value="P:calcium ion import across plasma membrane"/>
    <property type="evidence" value="ECO:0007669"/>
    <property type="project" value="InterPro"/>
</dbReference>
<proteinExistence type="predicted"/>
<evidence type="ECO:0000313" key="3">
    <source>
        <dbReference type="Proteomes" id="UP000279236"/>
    </source>
</evidence>
<dbReference type="PANTHER" id="PTHR39142">
    <property type="entry name" value="MID1P"/>
    <property type="match status" value="1"/>
</dbReference>
<accession>A0A427XHA1</accession>
<evidence type="ECO:0000256" key="1">
    <source>
        <dbReference type="SAM" id="SignalP"/>
    </source>
</evidence>
<dbReference type="STRING" id="105984.A0A427XHA1"/>
<comment type="caution">
    <text evidence="2">The sequence shown here is derived from an EMBL/GenBank/DDBJ whole genome shotgun (WGS) entry which is preliminary data.</text>
</comment>
<feature type="signal peptide" evidence="1">
    <location>
        <begin position="1"/>
        <end position="30"/>
    </location>
</feature>
<feature type="chain" id="PRO_5019394303" evidence="1">
    <location>
        <begin position="31"/>
        <end position="619"/>
    </location>
</feature>
<dbReference type="Pfam" id="PF12929">
    <property type="entry name" value="Mid1"/>
    <property type="match status" value="1"/>
</dbReference>
<dbReference type="AlphaFoldDB" id="A0A427XHA1"/>
<dbReference type="PANTHER" id="PTHR39142:SF1">
    <property type="entry name" value="AEL197CP"/>
    <property type="match status" value="1"/>
</dbReference>
<dbReference type="OrthoDB" id="5405745at2759"/>
<name>A0A427XHA1_9TREE</name>
<dbReference type="GO" id="GO:0005262">
    <property type="term" value="F:calcium channel activity"/>
    <property type="evidence" value="ECO:0007669"/>
    <property type="project" value="InterPro"/>
</dbReference>
<dbReference type="InterPro" id="IPR024338">
    <property type="entry name" value="MID1/Yam8"/>
</dbReference>
<dbReference type="Proteomes" id="UP000279236">
    <property type="component" value="Unassembled WGS sequence"/>
</dbReference>
<protein>
    <submittedName>
        <fullName evidence="2">Stretch-activated cation channel mid1</fullName>
    </submittedName>
</protein>
<dbReference type="EMBL" id="RSCE01000013">
    <property type="protein sequence ID" value="RSH78137.1"/>
    <property type="molecule type" value="Genomic_DNA"/>
</dbReference>
<gene>
    <name evidence="2" type="primary">MID1</name>
    <name evidence="2" type="ORF">EHS24_002593</name>
</gene>